<dbReference type="RefSeq" id="XP_009228488.1">
    <property type="nucleotide sequence ID" value="XM_009230224.1"/>
</dbReference>
<evidence type="ECO:0000313" key="10">
    <source>
        <dbReference type="EnsemblFungi" id="EJT70154"/>
    </source>
</evidence>
<dbReference type="HOGENOM" id="CLU_025883_0_0_1"/>
<dbReference type="EnsemblFungi" id="EJT70154">
    <property type="protein sequence ID" value="EJT70154"/>
    <property type="gene ID" value="GGTG_12327"/>
</dbReference>
<dbReference type="GO" id="GO:0050614">
    <property type="term" value="F:Delta24-sterol reductase activity"/>
    <property type="evidence" value="ECO:0007669"/>
    <property type="project" value="UniProtKB-EC"/>
</dbReference>
<dbReference type="OrthoDB" id="415825at2759"/>
<dbReference type="InterPro" id="IPR016169">
    <property type="entry name" value="FAD-bd_PCMH_sub2"/>
</dbReference>
<feature type="domain" description="FAD-binding PCMH-type" evidence="8">
    <location>
        <begin position="13"/>
        <end position="193"/>
    </location>
</feature>
<comment type="subcellular location">
    <subcellularLocation>
        <location evidence="1">Membrane</location>
        <topology evidence="1">Single-pass membrane protein</topology>
    </subcellularLocation>
</comment>
<evidence type="ECO:0000256" key="4">
    <source>
        <dbReference type="ARBA" id="ARBA00022989"/>
    </source>
</evidence>
<reference evidence="11" key="1">
    <citation type="submission" date="2010-07" db="EMBL/GenBank/DDBJ databases">
        <title>The genome sequence of Gaeumannomyces graminis var. tritici strain R3-111a-1.</title>
        <authorList>
            <consortium name="The Broad Institute Genome Sequencing Platform"/>
            <person name="Ma L.-J."/>
            <person name="Dead R."/>
            <person name="Young S."/>
            <person name="Zeng Q."/>
            <person name="Koehrsen M."/>
            <person name="Alvarado L."/>
            <person name="Berlin A."/>
            <person name="Chapman S.B."/>
            <person name="Chen Z."/>
            <person name="Freedman E."/>
            <person name="Gellesch M."/>
            <person name="Goldberg J."/>
            <person name="Griggs A."/>
            <person name="Gujja S."/>
            <person name="Heilman E.R."/>
            <person name="Heiman D."/>
            <person name="Hepburn T."/>
            <person name="Howarth C."/>
            <person name="Jen D."/>
            <person name="Larson L."/>
            <person name="Mehta T."/>
            <person name="Neiman D."/>
            <person name="Pearson M."/>
            <person name="Roberts A."/>
            <person name="Saif S."/>
            <person name="Shea T."/>
            <person name="Shenoy N."/>
            <person name="Sisk P."/>
            <person name="Stolte C."/>
            <person name="Sykes S."/>
            <person name="Walk T."/>
            <person name="White J."/>
            <person name="Yandava C."/>
            <person name="Haas B."/>
            <person name="Nusbaum C."/>
            <person name="Birren B."/>
        </authorList>
    </citation>
    <scope>NUCLEOTIDE SEQUENCE [LARGE SCALE GENOMIC DNA]</scope>
    <source>
        <strain evidence="11">R3-111a-1</strain>
    </source>
</reference>
<dbReference type="PANTHER" id="PTHR10801">
    <property type="entry name" value="24-DEHYDROCHOLESTEROL REDUCTASE"/>
    <property type="match status" value="1"/>
</dbReference>
<sequence length="552" mass="60927">MPQRHINSQVPTLWQLPDAHSSTSKMEAHDQAVAAIASRVRRFSERQQPFRIYHGSTNSTRHSDKRPDNTVDTSQLDRVLSVDAGGSGTAVAEPNVPMDALVAATLPRGLVPPVVMEFPGITVGGGFSGTSGESSSFRYGAFDATVVRIEMVLPTGEVAHASRTQRPDLFWGAASAFGTLGVVTLLEVRLIAAKPFVELEYRLSRSIAEAVEQMRVETARDDNDFVDGIAYSSDAVVICAGRMVDTVPDGASQRRFTRARDPWFYIHVEKHALPRLKKAAPDGGGGGGVTVKDYIPLTDYLFRYDRGGFWAARWAFRYFCTPFNRITRFALNPLMSTRVMYRALHKSGLADSYMTQDVGVPMDAAPALAAWLAAEMPAVLPLWLCPLRVRREGGADAAHGLHARFADPTHPDLLNFGVWGELPSTVRGRRDAVRVNRALEAEVARLGGTKWLYAQAFYTEDEFWARYDRASYDALRARCGAVYLPSVYDKVRVDVEAEEAAAAAARATGLARLRRTLFRVWPVRGLYGVYKALEGGDYLLQKTRRPLEVSGK</sequence>
<dbReference type="STRING" id="644352.J3PFQ2"/>
<keyword evidence="11" id="KW-1185">Reference proteome</keyword>
<protein>
    <recommendedName>
        <fullName evidence="2">Delta(24)-sterol reductase</fullName>
        <ecNumber evidence="2">1.3.1.72</ecNumber>
    </recommendedName>
</protein>
<reference evidence="10" key="4">
    <citation type="journal article" date="2015" name="G3 (Bethesda)">
        <title>Genome sequences of three phytopathogenic species of the Magnaporthaceae family of fungi.</title>
        <authorList>
            <person name="Okagaki L.H."/>
            <person name="Nunes C.C."/>
            <person name="Sailsbery J."/>
            <person name="Clay B."/>
            <person name="Brown D."/>
            <person name="John T."/>
            <person name="Oh Y."/>
            <person name="Young N."/>
            <person name="Fitzgerald M."/>
            <person name="Haas B.J."/>
            <person name="Zeng Q."/>
            <person name="Young S."/>
            <person name="Adiconis X."/>
            <person name="Fan L."/>
            <person name="Levin J.Z."/>
            <person name="Mitchell T.K."/>
            <person name="Okubara P.A."/>
            <person name="Farman M.L."/>
            <person name="Kohn L.M."/>
            <person name="Birren B."/>
            <person name="Ma L.-J."/>
            <person name="Dean R.A."/>
        </authorList>
    </citation>
    <scope>NUCLEOTIDE SEQUENCE</scope>
    <source>
        <strain evidence="10">R3-111a-1</strain>
    </source>
</reference>
<dbReference type="VEuPathDB" id="FungiDB:GGTG_12327"/>
<keyword evidence="3" id="KW-0812">Transmembrane</keyword>
<name>J3PFQ2_GAET3</name>
<evidence type="ECO:0000256" key="7">
    <source>
        <dbReference type="SAM" id="MobiDB-lite"/>
    </source>
</evidence>
<dbReference type="InterPro" id="IPR006094">
    <property type="entry name" value="Oxid_FAD_bind_N"/>
</dbReference>
<dbReference type="SUPFAM" id="SSF56176">
    <property type="entry name" value="FAD-binding/transporter-associated domain-like"/>
    <property type="match status" value="1"/>
</dbReference>
<dbReference type="GO" id="GO:0005737">
    <property type="term" value="C:cytoplasm"/>
    <property type="evidence" value="ECO:0007669"/>
    <property type="project" value="TreeGrafter"/>
</dbReference>
<dbReference type="AlphaFoldDB" id="J3PFQ2"/>
<reference evidence="9" key="2">
    <citation type="submission" date="2010-07" db="EMBL/GenBank/DDBJ databases">
        <authorList>
            <consortium name="The Broad Institute Genome Sequencing Platform"/>
            <consortium name="Broad Institute Genome Sequencing Center for Infectious Disease"/>
            <person name="Ma L.-J."/>
            <person name="Dead R."/>
            <person name="Young S."/>
            <person name="Zeng Q."/>
            <person name="Koehrsen M."/>
            <person name="Alvarado L."/>
            <person name="Berlin A."/>
            <person name="Chapman S.B."/>
            <person name="Chen Z."/>
            <person name="Freedman E."/>
            <person name="Gellesch M."/>
            <person name="Goldberg J."/>
            <person name="Griggs A."/>
            <person name="Gujja S."/>
            <person name="Heilman E.R."/>
            <person name="Heiman D."/>
            <person name="Hepburn T."/>
            <person name="Howarth C."/>
            <person name="Jen D."/>
            <person name="Larson L."/>
            <person name="Mehta T."/>
            <person name="Neiman D."/>
            <person name="Pearson M."/>
            <person name="Roberts A."/>
            <person name="Saif S."/>
            <person name="Shea T."/>
            <person name="Shenoy N."/>
            <person name="Sisk P."/>
            <person name="Stolte C."/>
            <person name="Sykes S."/>
            <person name="Walk T."/>
            <person name="White J."/>
            <person name="Yandava C."/>
            <person name="Haas B."/>
            <person name="Nusbaum C."/>
            <person name="Birren B."/>
        </authorList>
    </citation>
    <scope>NUCLEOTIDE SEQUENCE</scope>
    <source>
        <strain evidence="9">R3-111a-1</strain>
    </source>
</reference>
<organism evidence="9">
    <name type="scientific">Gaeumannomyces tritici (strain R3-111a-1)</name>
    <name type="common">Wheat and barley take-all root rot fungus</name>
    <name type="synonym">Gaeumannomyces graminis var. tritici</name>
    <dbReference type="NCBI Taxonomy" id="644352"/>
    <lineage>
        <taxon>Eukaryota</taxon>
        <taxon>Fungi</taxon>
        <taxon>Dikarya</taxon>
        <taxon>Ascomycota</taxon>
        <taxon>Pezizomycotina</taxon>
        <taxon>Sordariomycetes</taxon>
        <taxon>Sordariomycetidae</taxon>
        <taxon>Magnaporthales</taxon>
        <taxon>Magnaporthaceae</taxon>
        <taxon>Gaeumannomyces</taxon>
    </lineage>
</organism>
<gene>
    <name evidence="10" type="primary">20352785</name>
    <name evidence="9" type="ORF">GGTG_12327</name>
</gene>
<evidence type="ECO:0000256" key="5">
    <source>
        <dbReference type="ARBA" id="ARBA00023002"/>
    </source>
</evidence>
<accession>J3PFQ2</accession>
<evidence type="ECO:0000256" key="2">
    <source>
        <dbReference type="ARBA" id="ARBA00012405"/>
    </source>
</evidence>
<evidence type="ECO:0000256" key="3">
    <source>
        <dbReference type="ARBA" id="ARBA00022692"/>
    </source>
</evidence>
<dbReference type="InterPro" id="IPR016166">
    <property type="entry name" value="FAD-bd_PCMH"/>
</dbReference>
<evidence type="ECO:0000313" key="9">
    <source>
        <dbReference type="EMBL" id="EJT70154.1"/>
    </source>
</evidence>
<dbReference type="GO" id="GO:0016020">
    <property type="term" value="C:membrane"/>
    <property type="evidence" value="ECO:0007669"/>
    <property type="project" value="UniProtKB-SubCell"/>
</dbReference>
<evidence type="ECO:0000256" key="1">
    <source>
        <dbReference type="ARBA" id="ARBA00004167"/>
    </source>
</evidence>
<evidence type="ECO:0000259" key="8">
    <source>
        <dbReference type="PROSITE" id="PS51387"/>
    </source>
</evidence>
<dbReference type="EMBL" id="GL385402">
    <property type="protein sequence ID" value="EJT70154.1"/>
    <property type="molecule type" value="Genomic_DNA"/>
</dbReference>
<dbReference type="PANTHER" id="PTHR10801:SF0">
    <property type="entry name" value="DELTA(24)-STEROL REDUCTASE"/>
    <property type="match status" value="1"/>
</dbReference>
<dbReference type="GO" id="GO:0000246">
    <property type="term" value="F:Delta24(24-1) sterol reductase activity"/>
    <property type="evidence" value="ECO:0007669"/>
    <property type="project" value="TreeGrafter"/>
</dbReference>
<dbReference type="PROSITE" id="PS51387">
    <property type="entry name" value="FAD_PCMH"/>
    <property type="match status" value="1"/>
</dbReference>
<reference evidence="9" key="3">
    <citation type="submission" date="2010-09" db="EMBL/GenBank/DDBJ databases">
        <title>Annotation of Gaeumannomyces graminis var. tritici R3-111a-1.</title>
        <authorList>
            <consortium name="The Broad Institute Genome Sequencing Platform"/>
            <person name="Ma L.-J."/>
            <person name="Dead R."/>
            <person name="Young S.K."/>
            <person name="Zeng Q."/>
            <person name="Gargeya S."/>
            <person name="Fitzgerald M."/>
            <person name="Haas B."/>
            <person name="Abouelleil A."/>
            <person name="Alvarado L."/>
            <person name="Arachchi H.M."/>
            <person name="Berlin A."/>
            <person name="Brown A."/>
            <person name="Chapman S.B."/>
            <person name="Chen Z."/>
            <person name="Dunbar C."/>
            <person name="Freedman E."/>
            <person name="Gearin G."/>
            <person name="Gellesch M."/>
            <person name="Goldberg J."/>
            <person name="Griggs A."/>
            <person name="Gujja S."/>
            <person name="Heiman D."/>
            <person name="Howarth C."/>
            <person name="Larson L."/>
            <person name="Lui A."/>
            <person name="MacDonald P.J.P."/>
            <person name="Mehta T."/>
            <person name="Montmayeur A."/>
            <person name="Murphy C."/>
            <person name="Neiman D."/>
            <person name="Pearson M."/>
            <person name="Priest M."/>
            <person name="Roberts A."/>
            <person name="Saif S."/>
            <person name="Shea T."/>
            <person name="Shenoy N."/>
            <person name="Sisk P."/>
            <person name="Stolte C."/>
            <person name="Sykes S."/>
            <person name="Yandava C."/>
            <person name="Wortman J."/>
            <person name="Nusbaum C."/>
            <person name="Birren B."/>
        </authorList>
    </citation>
    <scope>NUCLEOTIDE SEQUENCE</scope>
    <source>
        <strain evidence="9">R3-111a-1</strain>
    </source>
</reference>
<keyword evidence="6" id="KW-0472">Membrane</keyword>
<dbReference type="EC" id="1.3.1.72" evidence="2"/>
<keyword evidence="5" id="KW-0560">Oxidoreductase</keyword>
<dbReference type="GO" id="GO:0071949">
    <property type="term" value="F:FAD binding"/>
    <property type="evidence" value="ECO:0007669"/>
    <property type="project" value="InterPro"/>
</dbReference>
<dbReference type="Gene3D" id="3.30.465.10">
    <property type="match status" value="1"/>
</dbReference>
<proteinExistence type="predicted"/>
<keyword evidence="4" id="KW-1133">Transmembrane helix</keyword>
<dbReference type="GeneID" id="20352785"/>
<dbReference type="GO" id="GO:0008202">
    <property type="term" value="P:steroid metabolic process"/>
    <property type="evidence" value="ECO:0007669"/>
    <property type="project" value="TreeGrafter"/>
</dbReference>
<dbReference type="InterPro" id="IPR036318">
    <property type="entry name" value="FAD-bd_PCMH-like_sf"/>
</dbReference>
<reference evidence="10" key="5">
    <citation type="submission" date="2018-04" db="UniProtKB">
        <authorList>
            <consortium name="EnsemblFungi"/>
        </authorList>
    </citation>
    <scope>IDENTIFICATION</scope>
    <source>
        <strain evidence="10">R3-111a-1</strain>
    </source>
</reference>
<evidence type="ECO:0000313" key="11">
    <source>
        <dbReference type="Proteomes" id="UP000006039"/>
    </source>
</evidence>
<evidence type="ECO:0000256" key="6">
    <source>
        <dbReference type="ARBA" id="ARBA00023136"/>
    </source>
</evidence>
<dbReference type="Proteomes" id="UP000006039">
    <property type="component" value="Unassembled WGS sequence"/>
</dbReference>
<dbReference type="Pfam" id="PF01565">
    <property type="entry name" value="FAD_binding_4"/>
    <property type="match status" value="1"/>
</dbReference>
<dbReference type="InterPro" id="IPR040165">
    <property type="entry name" value="Diminuto-like"/>
</dbReference>
<feature type="region of interest" description="Disordered" evidence="7">
    <location>
        <begin position="47"/>
        <end position="73"/>
    </location>
</feature>
<dbReference type="eggNOG" id="KOG1262">
    <property type="taxonomic scope" value="Eukaryota"/>
</dbReference>